<dbReference type="GO" id="GO:0000145">
    <property type="term" value="C:exocyst"/>
    <property type="evidence" value="ECO:0007669"/>
    <property type="project" value="InterPro"/>
</dbReference>
<dbReference type="InterPro" id="IPR048628">
    <property type="entry name" value="Sec3_C"/>
</dbReference>
<evidence type="ECO:0000256" key="3">
    <source>
        <dbReference type="ARBA" id="ARBA00022483"/>
    </source>
</evidence>
<dbReference type="SMART" id="SM01313">
    <property type="entry name" value="Sec3-PIP2_bind"/>
    <property type="match status" value="1"/>
</dbReference>
<evidence type="ECO:0000313" key="8">
    <source>
        <dbReference type="Proteomes" id="UP000738402"/>
    </source>
</evidence>
<name>A0AAN6DAM3_9ASCO</name>
<dbReference type="Pfam" id="PF15277">
    <property type="entry name" value="Sec3-PIP2_bind"/>
    <property type="match status" value="1"/>
</dbReference>
<dbReference type="InterPro" id="IPR019160">
    <property type="entry name" value="Sec3_CC"/>
</dbReference>
<feature type="compositionally biased region" description="Low complexity" evidence="5">
    <location>
        <begin position="193"/>
        <end position="229"/>
    </location>
</feature>
<dbReference type="Proteomes" id="UP000738402">
    <property type="component" value="Unassembled WGS sequence"/>
</dbReference>
<comment type="similarity">
    <text evidence="1">Belongs to the SEC3 family.</text>
</comment>
<evidence type="ECO:0000256" key="5">
    <source>
        <dbReference type="SAM" id="MobiDB-lite"/>
    </source>
</evidence>
<organism evidence="7 8">
    <name type="scientific">Ogataea haglerorum</name>
    <dbReference type="NCBI Taxonomy" id="1937702"/>
    <lineage>
        <taxon>Eukaryota</taxon>
        <taxon>Fungi</taxon>
        <taxon>Dikarya</taxon>
        <taxon>Ascomycota</taxon>
        <taxon>Saccharomycotina</taxon>
        <taxon>Pichiomycetes</taxon>
        <taxon>Pichiales</taxon>
        <taxon>Pichiaceae</taxon>
        <taxon>Ogataea</taxon>
    </lineage>
</organism>
<dbReference type="Gene3D" id="2.30.29.90">
    <property type="match status" value="1"/>
</dbReference>
<feature type="compositionally biased region" description="Basic and acidic residues" evidence="5">
    <location>
        <begin position="263"/>
        <end position="315"/>
    </location>
</feature>
<feature type="region of interest" description="Disordered" evidence="5">
    <location>
        <begin position="449"/>
        <end position="468"/>
    </location>
</feature>
<evidence type="ECO:0000256" key="2">
    <source>
        <dbReference type="ARBA" id="ARBA00022448"/>
    </source>
</evidence>
<feature type="region of interest" description="Disordered" evidence="5">
    <location>
        <begin position="58"/>
        <end position="78"/>
    </location>
</feature>
<sequence length="1274" mass="146614">MIRSHPSKGHQKTASHSSIDLARQYELDMSKINKYLFRETDQSGRRAEKYLAHVRIIEDSKSQSERPPDNSPAQNKKDRILILSVRSSGRIRLHKARENPDSSVQIGRTWDFEELVKIELDPEVPTGFIFEMGKRYYWETSYPKERRVWLTSVLEHYIRYTGGKKLPQLVNCSVDYFHLEPLLQKFVHKLPSRSATAESSTTMTSETRTGTSATTATANSSPRTRISSPIPVPGTGSPSRAGIYSKSDMRLREVQRTTSALKGLDKERDRKEQERKEQERKEEERKERERKEQERKENERKERERIERERREQEARAQQLREQQRKEQQREMESAEAEKREKERLEQKRQEIEFRERQQQEQRLEMELLEQSRREMEKAQTLTALKNNRGSTSARSVKSIEFIGHRKSHHEIEELTQDDEYETVFDDYADDEPETAPLNLSPNTLPEKPEISTNSLKVPSPVPHNVGKAEKFVPDFDISDEEEENTTMDLLRPHARSRAFSRVDTENPKGGDLSELFDEIGWDPKTDDSKSLQKKLLKELERIQFKRIESLTDVVGSTSAVNQAINMSIKECQSIDPILAFYGIQLASFQDEVDYIEKQGKGLQVETTNKKLLMKELNEILHSVDISDQELTRLLNERITIGEQNEGIEAALGNLYAALMKIRGNDSDDEEMGQMRALEEKKSKYEKAATRFVSGFKKQFSQLVKASVTSLNSKLQTEKSFDSLNSALERKLAELMTLQGSVAFVKQVSPEDYKQMLDEHKEAYSQFYMNFVSVLVERLVSEKQNDKVSSFSFNSEPKDIILGTTKRARSTAESKKLPSNTKILQELGLSTPSPESLSSSQEPMEKHTFATALLDLLRLFFNTVITHQRFVIQFFSLSSSEEYNFVKMIKKPLALRVREFTDSDVSHMEADRDVSDQTFNLMHMIVGESIYKLFKFVSKIVKEDMLEFPVISLFAEKLIAELSSTGQEYVVHSLGRMDSKLVLIWTRHIDKQLHIMEKEPVGFKVYKFSKAFPEFSRRVEEMMALNGATSVSGYAIKQQLDSDYNKLWEGLDSCLHRNAQIMGQHDVLLARTASENIRLELTKTVPSVVETVASHLVLLLNYTWLSEEVKNLDTLPSAIRSKIEELKSSELSDFCDSYAKTTVIGELMSVLDGIEGLIKSHTNPSRTNAYSTANMSKLLKKFESSKLKTYIKQLSTELSSQIMGKMTCGEESEISRKVAQEMEKDLFNNCLNSLCIIYNVSFSKLNQILKDYYESLSNPVDKIVINYNFSKEYL</sequence>
<evidence type="ECO:0000256" key="4">
    <source>
        <dbReference type="ARBA" id="ARBA00023054"/>
    </source>
</evidence>
<reference evidence="7" key="1">
    <citation type="journal article" date="2021" name="G3 (Bethesda)">
        <title>Genomic diversity, chromosomal rearrangements, and interspecies hybridization in the ogataea polymorpha species complex.</title>
        <authorList>
            <person name="Hanson S.J."/>
            <person name="Cinneide E.O."/>
            <person name="Salzberg L.I."/>
            <person name="Wolfe K.H."/>
            <person name="McGowan J."/>
            <person name="Fitzpatrick D.A."/>
            <person name="Matlin K."/>
        </authorList>
    </citation>
    <scope>NUCLEOTIDE SEQUENCE</scope>
    <source>
        <strain evidence="7">83-405-1</strain>
    </source>
</reference>
<dbReference type="Pfam" id="PF09763">
    <property type="entry name" value="Sec3_CC"/>
    <property type="match status" value="1"/>
</dbReference>
<feature type="compositionally biased region" description="Basic and acidic residues" evidence="5">
    <location>
        <begin position="58"/>
        <end position="68"/>
    </location>
</feature>
<dbReference type="GO" id="GO:0005546">
    <property type="term" value="F:phosphatidylinositol-4,5-bisphosphate binding"/>
    <property type="evidence" value="ECO:0007669"/>
    <property type="project" value="TreeGrafter"/>
</dbReference>
<keyword evidence="4" id="KW-0175">Coiled coil</keyword>
<dbReference type="PANTHER" id="PTHR16092">
    <property type="entry name" value="SEC3/SYNTAXIN-RELATED"/>
    <property type="match status" value="1"/>
</dbReference>
<dbReference type="AlphaFoldDB" id="A0AAN6DAM3"/>
<evidence type="ECO:0000259" key="6">
    <source>
        <dbReference type="SMART" id="SM01313"/>
    </source>
</evidence>
<keyword evidence="2" id="KW-0813">Transport</keyword>
<proteinExistence type="inferred from homology"/>
<protein>
    <recommendedName>
        <fullName evidence="6">Exocyst complex component Sec3 PIP2-binding N-terminal domain-containing protein</fullName>
    </recommendedName>
</protein>
<dbReference type="GO" id="GO:0006887">
    <property type="term" value="P:exocytosis"/>
    <property type="evidence" value="ECO:0007669"/>
    <property type="project" value="UniProtKB-KW"/>
</dbReference>
<dbReference type="GO" id="GO:0005886">
    <property type="term" value="C:plasma membrane"/>
    <property type="evidence" value="ECO:0007669"/>
    <property type="project" value="TreeGrafter"/>
</dbReference>
<feature type="compositionally biased region" description="Basic and acidic residues" evidence="5">
    <location>
        <begin position="322"/>
        <end position="347"/>
    </location>
</feature>
<comment type="caution">
    <text evidence="7">The sequence shown here is derived from an EMBL/GenBank/DDBJ whole genome shotgun (WGS) entry which is preliminary data.</text>
</comment>
<dbReference type="CDD" id="cd13315">
    <property type="entry name" value="PH_Sec3"/>
    <property type="match status" value="1"/>
</dbReference>
<dbReference type="InterPro" id="IPR028258">
    <property type="entry name" value="Sec3-PIP2_bind"/>
</dbReference>
<evidence type="ECO:0000313" key="7">
    <source>
        <dbReference type="EMBL" id="KAG7730575.1"/>
    </source>
</evidence>
<feature type="domain" description="Exocyst complex component Sec3 PIP2-binding N-terminal" evidence="6">
    <location>
        <begin position="74"/>
        <end position="160"/>
    </location>
</feature>
<dbReference type="Pfam" id="PF20654">
    <property type="entry name" value="Sec3_C-term"/>
    <property type="match status" value="1"/>
</dbReference>
<dbReference type="GO" id="GO:0006893">
    <property type="term" value="P:Golgi to plasma membrane transport"/>
    <property type="evidence" value="ECO:0007669"/>
    <property type="project" value="TreeGrafter"/>
</dbReference>
<accession>A0AAN6DAM3</accession>
<keyword evidence="3" id="KW-0268">Exocytosis</keyword>
<gene>
    <name evidence="7" type="ORF">KL933_000370</name>
</gene>
<dbReference type="EMBL" id="JAHLUH010000001">
    <property type="protein sequence ID" value="KAG7730575.1"/>
    <property type="molecule type" value="Genomic_DNA"/>
</dbReference>
<feature type="region of interest" description="Disordered" evidence="5">
    <location>
        <begin position="193"/>
        <end position="347"/>
    </location>
</feature>
<dbReference type="PANTHER" id="PTHR16092:SF14">
    <property type="entry name" value="EXOCYST COMPLEX COMPONENT 1 ISOFORM X1"/>
    <property type="match status" value="1"/>
</dbReference>
<evidence type="ECO:0000256" key="1">
    <source>
        <dbReference type="ARBA" id="ARBA00006518"/>
    </source>
</evidence>